<keyword evidence="6 9" id="KW-1133">Transmembrane helix</keyword>
<dbReference type="EMBL" id="FUKO01000019">
    <property type="protein sequence ID" value="SJN32953.1"/>
    <property type="molecule type" value="Genomic_DNA"/>
</dbReference>
<keyword evidence="11" id="KW-1185">Reference proteome</keyword>
<evidence type="ECO:0000256" key="3">
    <source>
        <dbReference type="ARBA" id="ARBA00022475"/>
    </source>
</evidence>
<dbReference type="AlphaFoldDB" id="A0A1R4JMC8"/>
<feature type="transmembrane region" description="Helical" evidence="9">
    <location>
        <begin position="99"/>
        <end position="117"/>
    </location>
</feature>
<feature type="transmembrane region" description="Helical" evidence="9">
    <location>
        <begin position="65"/>
        <end position="87"/>
    </location>
</feature>
<evidence type="ECO:0000256" key="9">
    <source>
        <dbReference type="SAM" id="Phobius"/>
    </source>
</evidence>
<feature type="transmembrane region" description="Helical" evidence="9">
    <location>
        <begin position="145"/>
        <end position="163"/>
    </location>
</feature>
<feature type="transmembrane region" description="Helical" evidence="9">
    <location>
        <begin position="262"/>
        <end position="281"/>
    </location>
</feature>
<dbReference type="InterPro" id="IPR052157">
    <property type="entry name" value="BCAA_transport_permease"/>
</dbReference>
<dbReference type="PANTHER" id="PTHR11795">
    <property type="entry name" value="BRANCHED-CHAIN AMINO ACID TRANSPORT SYSTEM PERMEASE PROTEIN LIVH"/>
    <property type="match status" value="1"/>
</dbReference>
<organism evidence="10 11">
    <name type="scientific">Microbacterium esteraromaticum</name>
    <dbReference type="NCBI Taxonomy" id="57043"/>
    <lineage>
        <taxon>Bacteria</taxon>
        <taxon>Bacillati</taxon>
        <taxon>Actinomycetota</taxon>
        <taxon>Actinomycetes</taxon>
        <taxon>Micrococcales</taxon>
        <taxon>Microbacteriaceae</taxon>
        <taxon>Microbacterium</taxon>
    </lineage>
</organism>
<keyword evidence="2" id="KW-0813">Transport</keyword>
<dbReference type="CDD" id="cd06582">
    <property type="entry name" value="TM_PBP1_LivH_like"/>
    <property type="match status" value="1"/>
</dbReference>
<name>A0A1R4JMC8_9MICO</name>
<accession>A0A1R4JMC8</accession>
<feature type="transmembrane region" description="Helical" evidence="9">
    <location>
        <begin position="226"/>
        <end position="255"/>
    </location>
</feature>
<dbReference type="Proteomes" id="UP000196320">
    <property type="component" value="Unassembled WGS sequence"/>
</dbReference>
<evidence type="ECO:0000256" key="1">
    <source>
        <dbReference type="ARBA" id="ARBA00004651"/>
    </source>
</evidence>
<keyword evidence="5" id="KW-0029">Amino-acid transport</keyword>
<feature type="transmembrane region" description="Helical" evidence="9">
    <location>
        <begin position="193"/>
        <end position="214"/>
    </location>
</feature>
<proteinExistence type="inferred from homology"/>
<dbReference type="GO" id="GO:0005886">
    <property type="term" value="C:plasma membrane"/>
    <property type="evidence" value="ECO:0007669"/>
    <property type="project" value="UniProtKB-SubCell"/>
</dbReference>
<dbReference type="GO" id="GO:0022857">
    <property type="term" value="F:transmembrane transporter activity"/>
    <property type="evidence" value="ECO:0007669"/>
    <property type="project" value="InterPro"/>
</dbReference>
<evidence type="ECO:0000313" key="10">
    <source>
        <dbReference type="EMBL" id="SJN32953.1"/>
    </source>
</evidence>
<keyword evidence="7 9" id="KW-0472">Membrane</keyword>
<feature type="transmembrane region" description="Helical" evidence="9">
    <location>
        <begin position="6"/>
        <end position="29"/>
    </location>
</feature>
<dbReference type="InterPro" id="IPR001851">
    <property type="entry name" value="ABC_transp_permease"/>
</dbReference>
<dbReference type="RefSeq" id="WP_087130991.1">
    <property type="nucleotide sequence ID" value="NZ_FUKO01000019.1"/>
</dbReference>
<keyword evidence="4 9" id="KW-0812">Transmembrane</keyword>
<gene>
    <name evidence="10" type="ORF">FM104_08115</name>
</gene>
<keyword evidence="3" id="KW-1003">Cell membrane</keyword>
<evidence type="ECO:0000313" key="11">
    <source>
        <dbReference type="Proteomes" id="UP000196320"/>
    </source>
</evidence>
<feature type="transmembrane region" description="Helical" evidence="9">
    <location>
        <begin position="41"/>
        <end position="59"/>
    </location>
</feature>
<evidence type="ECO:0000256" key="5">
    <source>
        <dbReference type="ARBA" id="ARBA00022970"/>
    </source>
</evidence>
<evidence type="ECO:0000256" key="8">
    <source>
        <dbReference type="ARBA" id="ARBA00037998"/>
    </source>
</evidence>
<sequence length="291" mass="30210">MSTLILTLIIGLGLGALYFLVASGLSLIYGLMHVLNFAHGAFLTLSAFVGWTFAQMIGASTWSGFLLSILVGALVGALFAALTELLLIRPLYERHIEQVLVTVGLSFAAIALFEGVWGTDPITIAGPAWLSQTTPVLGASIPNKYWVLIIAAGLVLAGLVLFLKKTRYGMIIRAGVENRAMVTALGIDVRRSFTLVFAIGGAAAGIGGVLAMHAMTYVSAHLGSTLLIFAFIVTVVGGLGSLTGAAIASVLVAVLQQVANTYLGGTGDFIVVILLAIVLLVRPAGLMGKKA</sequence>
<dbReference type="PANTHER" id="PTHR11795:SF442">
    <property type="entry name" value="ABC TRANSPORTER ATP-BINDING PROTEIN"/>
    <property type="match status" value="1"/>
</dbReference>
<evidence type="ECO:0000256" key="4">
    <source>
        <dbReference type="ARBA" id="ARBA00022692"/>
    </source>
</evidence>
<evidence type="ECO:0000256" key="6">
    <source>
        <dbReference type="ARBA" id="ARBA00022989"/>
    </source>
</evidence>
<comment type="subcellular location">
    <subcellularLocation>
        <location evidence="1">Cell membrane</location>
        <topology evidence="1">Multi-pass membrane protein</topology>
    </subcellularLocation>
</comment>
<dbReference type="GO" id="GO:0006865">
    <property type="term" value="P:amino acid transport"/>
    <property type="evidence" value="ECO:0007669"/>
    <property type="project" value="UniProtKB-KW"/>
</dbReference>
<comment type="similarity">
    <text evidence="8">Belongs to the binding-protein-dependent transport system permease family. LivHM subfamily.</text>
</comment>
<reference evidence="10 11" key="1">
    <citation type="submission" date="2017-02" db="EMBL/GenBank/DDBJ databases">
        <authorList>
            <person name="Peterson S.W."/>
        </authorList>
    </citation>
    <scope>NUCLEOTIDE SEQUENCE [LARGE SCALE GENOMIC DNA]</scope>
    <source>
        <strain evidence="10 11">B Mb 05.01</strain>
    </source>
</reference>
<dbReference type="Pfam" id="PF02653">
    <property type="entry name" value="BPD_transp_2"/>
    <property type="match status" value="1"/>
</dbReference>
<evidence type="ECO:0000256" key="7">
    <source>
        <dbReference type="ARBA" id="ARBA00023136"/>
    </source>
</evidence>
<protein>
    <submittedName>
        <fullName evidence="10">High-affinity branched-chain amino acid transport system permease protein LivH (TC 3.A.1.4.1)</fullName>
    </submittedName>
</protein>
<dbReference type="OrthoDB" id="9807115at2"/>
<evidence type="ECO:0000256" key="2">
    <source>
        <dbReference type="ARBA" id="ARBA00022448"/>
    </source>
</evidence>